<dbReference type="Pfam" id="PF21787">
    <property type="entry name" value="TNP-like_RNaseH_N"/>
    <property type="match status" value="1"/>
</dbReference>
<dbReference type="PANTHER" id="PTHR47577:SF2">
    <property type="entry name" value="THAP DOMAIN CONTAINING 9"/>
    <property type="match status" value="1"/>
</dbReference>
<dbReference type="Proteomes" id="UP000478052">
    <property type="component" value="Unassembled WGS sequence"/>
</dbReference>
<keyword evidence="1" id="KW-0479">Metal-binding</keyword>
<feature type="domain" description="THAP-type" evidence="5">
    <location>
        <begin position="285"/>
        <end position="383"/>
    </location>
</feature>
<dbReference type="PANTHER" id="PTHR47577">
    <property type="entry name" value="THAP DOMAIN-CONTAINING PROTEIN 6"/>
    <property type="match status" value="1"/>
</dbReference>
<dbReference type="SMART" id="SM00980">
    <property type="entry name" value="THAP"/>
    <property type="match status" value="1"/>
</dbReference>
<keyword evidence="4" id="KW-0238">DNA-binding</keyword>
<keyword evidence="7" id="KW-1185">Reference proteome</keyword>
<dbReference type="InterPro" id="IPR048365">
    <property type="entry name" value="TNP-like_RNaseH_N"/>
</dbReference>
<dbReference type="GO" id="GO:0003677">
    <property type="term" value="F:DNA binding"/>
    <property type="evidence" value="ECO:0007669"/>
    <property type="project" value="UniProtKB-KW"/>
</dbReference>
<reference evidence="6 7" key="1">
    <citation type="submission" date="2019-08" db="EMBL/GenBank/DDBJ databases">
        <title>Whole genome of Aphis craccivora.</title>
        <authorList>
            <person name="Voronova N.V."/>
            <person name="Shulinski R.S."/>
            <person name="Bandarenka Y.V."/>
            <person name="Zhorov D.G."/>
            <person name="Warner D."/>
        </authorList>
    </citation>
    <scope>NUCLEOTIDE SEQUENCE [LARGE SCALE GENOMIC DNA]</scope>
    <source>
        <strain evidence="6">180601</strain>
        <tissue evidence="6">Whole Body</tissue>
    </source>
</reference>
<dbReference type="Pfam" id="PF05485">
    <property type="entry name" value="THAP"/>
    <property type="match status" value="1"/>
</dbReference>
<evidence type="ECO:0000313" key="6">
    <source>
        <dbReference type="EMBL" id="KAF0749341.1"/>
    </source>
</evidence>
<dbReference type="Pfam" id="PF21789">
    <property type="entry name" value="TNP-like_RNaseH_C"/>
    <property type="match status" value="1"/>
</dbReference>
<dbReference type="SUPFAM" id="SSF57716">
    <property type="entry name" value="Glucocorticoid receptor-like (DNA-binding domain)"/>
    <property type="match status" value="1"/>
</dbReference>
<comment type="caution">
    <text evidence="6">The sequence shown here is derived from an EMBL/GenBank/DDBJ whole genome shotgun (WGS) entry which is preliminary data.</text>
</comment>
<dbReference type="GO" id="GO:0008270">
    <property type="term" value="F:zinc ion binding"/>
    <property type="evidence" value="ECO:0007669"/>
    <property type="project" value="UniProtKB-KW"/>
</dbReference>
<organism evidence="6 7">
    <name type="scientific">Aphis craccivora</name>
    <name type="common">Cowpea aphid</name>
    <dbReference type="NCBI Taxonomy" id="307492"/>
    <lineage>
        <taxon>Eukaryota</taxon>
        <taxon>Metazoa</taxon>
        <taxon>Ecdysozoa</taxon>
        <taxon>Arthropoda</taxon>
        <taxon>Hexapoda</taxon>
        <taxon>Insecta</taxon>
        <taxon>Pterygota</taxon>
        <taxon>Neoptera</taxon>
        <taxon>Paraneoptera</taxon>
        <taxon>Hemiptera</taxon>
        <taxon>Sternorrhyncha</taxon>
        <taxon>Aphidomorpha</taxon>
        <taxon>Aphidoidea</taxon>
        <taxon>Aphididae</taxon>
        <taxon>Aphidini</taxon>
        <taxon>Aphis</taxon>
        <taxon>Aphis</taxon>
    </lineage>
</organism>
<dbReference type="AlphaFoldDB" id="A0A6G0Y5E2"/>
<dbReference type="InterPro" id="IPR048367">
    <property type="entry name" value="TNP-like_RNaseH_C"/>
</dbReference>
<protein>
    <recommendedName>
        <fullName evidence="5">THAP-type domain-containing protein</fullName>
    </recommendedName>
</protein>
<gene>
    <name evidence="6" type="ORF">FWK35_00022423</name>
</gene>
<dbReference type="OrthoDB" id="6616029at2759"/>
<evidence type="ECO:0000256" key="1">
    <source>
        <dbReference type="ARBA" id="ARBA00022723"/>
    </source>
</evidence>
<keyword evidence="2" id="KW-0863">Zinc-finger</keyword>
<keyword evidence="3" id="KW-0862">Zinc</keyword>
<evidence type="ECO:0000256" key="3">
    <source>
        <dbReference type="ARBA" id="ARBA00022833"/>
    </source>
</evidence>
<sequence>MFNKNTASYGLDFTKQTELLNKMNQFALNMRVHGKKSMLPKSKHELGIVISNTSLVNLFGNLKEYGVSYITIRKLNQDVVEKLFSYIKGMAGSANNCITALDFMWYILGKHSDVVLTENRNTEDGTDDSFLNIQECLTCEVIESTDLITNSSHQFQEMDNDLAQIESTFGTSNICYPLMVSEEQTTNDENWIRYLSKGGLTYPSSQLIKIANIMEKLFIDLHGNHLSKEEGIMKKLTHCLMEKIKLSTLDIPVEVVHEMIWTVSWPVCKTSDGQGGVFGVISVKIVTCTEFEKFWTTKIEWCPNGVYESAISHRFPNPKLFLTVLNDWVKVIGTEQFDGLDPQQIYYAKRICSNHFLPSNYSDGTKMLKRNSVPTQHLYSNCDLPQIACSSLPLVSSEILNNQRSVSPVSDLSGFDLLNDDDEEHNLNKNTSDALVVENAVMHAYDSVVKRGRKTKLKNINTESNVLLYIKYFKFVFVESLLKIGVKRASLLTPRCKSLYTDSVLLNKQFRCMKQRCPNFKSRLTAAEKMSDSLINSKLTSHMTKAAAIFTRLQLRETNTTAKGRRFTLEEKLLSLSLYKRGAKSYNTLSKLFTLPCRKTLSNLLSKIPTETGIDNTLIKILKKSLQNLSDRQKYCVIVFDEVSLEAGLQYNDSNGSITGFEDNGMSRTQNFADHSLVFMIRGVVKKFKQPISYTFCKSTTSSHDLANQIKNVLKTVHSMGLKIVATVCDQGATNTAAINILKNDTKAEYLKKNLIYKDEFFEVTVGAECLRMIHLYDPPHLLKGIRNNMLNKNVVFTINGQQKEASWDHIVDLYNIDSNIEDVRMLPRLTSEHVERIKILSEKAADTAKFCLFFYQLFDSVNGNFDKVIDGKIYRTAVKQNSPHHKLWNESLKILSSMYFIDPLTKKRTQQPPTLKNWSKTIKGVQEISKVLQENGIRAILLRLFNQDSLEKFFGAMRAHGYRNNNPTCESFASSYRTLLLNNLMSTHSPGSNCEEDFGEGTLTTYQSLINMYADSQTTEEEDVEVRVADGLPKSISCESEVLNNLGSQTKNYIAGFVIKKLNTVLFHNCSTCLSQVCSSTVTKDHTLTVARDYKPKNNFLLKYPNLVFSTLVKNSIDIIGHNLPAICHHKNLKVELTNIINTNLNVNIIICKDNGTLFSKKYINFIIKMIVHNWCTQINQIIKGKKKLAPTETDQIKLKAFNRYVTFSKRTRYN</sequence>
<dbReference type="EMBL" id="VUJU01006137">
    <property type="protein sequence ID" value="KAF0749341.1"/>
    <property type="molecule type" value="Genomic_DNA"/>
</dbReference>
<evidence type="ECO:0000313" key="7">
    <source>
        <dbReference type="Proteomes" id="UP000478052"/>
    </source>
</evidence>
<evidence type="ECO:0000256" key="2">
    <source>
        <dbReference type="ARBA" id="ARBA00022771"/>
    </source>
</evidence>
<evidence type="ECO:0000256" key="4">
    <source>
        <dbReference type="ARBA" id="ARBA00023125"/>
    </source>
</evidence>
<proteinExistence type="predicted"/>
<accession>A0A6G0Y5E2</accession>
<dbReference type="InterPro" id="IPR006612">
    <property type="entry name" value="THAP_Znf"/>
</dbReference>
<name>A0A6G0Y5E2_APHCR</name>
<evidence type="ECO:0000259" key="5">
    <source>
        <dbReference type="SMART" id="SM00980"/>
    </source>
</evidence>